<name>A0ABV8TXF9_9ACTN</name>
<accession>A0ABV8TXF9</accession>
<dbReference type="Gene3D" id="2.60.120.260">
    <property type="entry name" value="Galactose-binding domain-like"/>
    <property type="match status" value="1"/>
</dbReference>
<dbReference type="Proteomes" id="UP001595823">
    <property type="component" value="Unassembled WGS sequence"/>
</dbReference>
<dbReference type="EMBL" id="JBHSDK010000013">
    <property type="protein sequence ID" value="MFC4335454.1"/>
    <property type="molecule type" value="Genomic_DNA"/>
</dbReference>
<evidence type="ECO:0000256" key="6">
    <source>
        <dbReference type="SAM" id="SignalP"/>
    </source>
</evidence>
<reference evidence="9" key="1">
    <citation type="journal article" date="2019" name="Int. J. Syst. Evol. Microbiol.">
        <title>The Global Catalogue of Microorganisms (GCM) 10K type strain sequencing project: providing services to taxonomists for standard genome sequencing and annotation.</title>
        <authorList>
            <consortium name="The Broad Institute Genomics Platform"/>
            <consortium name="The Broad Institute Genome Sequencing Center for Infectious Disease"/>
            <person name="Wu L."/>
            <person name="Ma J."/>
        </authorList>
    </citation>
    <scope>NUCLEOTIDE SEQUENCE [LARGE SCALE GENOMIC DNA]</scope>
    <source>
        <strain evidence="9">IBRC-M 10908</strain>
    </source>
</reference>
<dbReference type="Pfam" id="PF02018">
    <property type="entry name" value="CBM_4_9"/>
    <property type="match status" value="1"/>
</dbReference>
<dbReference type="InterPro" id="IPR051563">
    <property type="entry name" value="Glycosyl_Hydrolase_51"/>
</dbReference>
<dbReference type="InterPro" id="IPR055235">
    <property type="entry name" value="ASD1_cat"/>
</dbReference>
<dbReference type="InterPro" id="IPR008965">
    <property type="entry name" value="CBM2/CBM3_carb-bd_dom_sf"/>
</dbReference>
<dbReference type="RefSeq" id="WP_380620307.1">
    <property type="nucleotide sequence ID" value="NZ_JBHSDK010000013.1"/>
</dbReference>
<keyword evidence="5" id="KW-0378">Hydrolase</keyword>
<dbReference type="InterPro" id="IPR008979">
    <property type="entry name" value="Galactose-bd-like_sf"/>
</dbReference>
<dbReference type="SUPFAM" id="SSF51445">
    <property type="entry name" value="(Trans)glycosidases"/>
    <property type="match status" value="1"/>
</dbReference>
<comment type="catalytic activity">
    <reaction evidence="1">
        <text>Hydrolysis of terminal non-reducing alpha-L-arabinofuranoside residues in alpha-L-arabinosides.</text>
        <dbReference type="EC" id="3.2.1.55"/>
    </reaction>
</comment>
<feature type="chain" id="PRO_5045180652" description="non-reducing end alpha-L-arabinofuranosidase" evidence="6">
    <location>
        <begin position="31"/>
        <end position="941"/>
    </location>
</feature>
<dbReference type="InterPro" id="IPR017853">
    <property type="entry name" value="GH"/>
</dbReference>
<dbReference type="InterPro" id="IPR013320">
    <property type="entry name" value="ConA-like_dom_sf"/>
</dbReference>
<dbReference type="Pfam" id="PF00553">
    <property type="entry name" value="CBM_2"/>
    <property type="match status" value="1"/>
</dbReference>
<dbReference type="EC" id="3.2.1.55" evidence="3"/>
<dbReference type="SUPFAM" id="SSF49384">
    <property type="entry name" value="Carbohydrate-binding domain"/>
    <property type="match status" value="1"/>
</dbReference>
<evidence type="ECO:0000313" key="8">
    <source>
        <dbReference type="EMBL" id="MFC4335454.1"/>
    </source>
</evidence>
<keyword evidence="4 6" id="KW-0732">Signal</keyword>
<evidence type="ECO:0000259" key="7">
    <source>
        <dbReference type="PROSITE" id="PS51173"/>
    </source>
</evidence>
<dbReference type="Gene3D" id="3.20.20.80">
    <property type="entry name" value="Glycosidases"/>
    <property type="match status" value="1"/>
</dbReference>
<evidence type="ECO:0000256" key="1">
    <source>
        <dbReference type="ARBA" id="ARBA00001462"/>
    </source>
</evidence>
<dbReference type="PANTHER" id="PTHR31776">
    <property type="entry name" value="ALPHA-L-ARABINOFURANOSIDASE 1"/>
    <property type="match status" value="1"/>
</dbReference>
<dbReference type="Gene3D" id="2.60.120.560">
    <property type="entry name" value="Exo-inulinase, domain 1"/>
    <property type="match status" value="1"/>
</dbReference>
<feature type="domain" description="CBM2" evidence="7">
    <location>
        <begin position="835"/>
        <end position="941"/>
    </location>
</feature>
<comment type="similarity">
    <text evidence="2">Belongs to the glycosyl hydrolase 51 family.</text>
</comment>
<dbReference type="Pfam" id="PF22848">
    <property type="entry name" value="ASD1_dom"/>
    <property type="match status" value="1"/>
</dbReference>
<feature type="signal peptide" evidence="6">
    <location>
        <begin position="1"/>
        <end position="30"/>
    </location>
</feature>
<dbReference type="InterPro" id="IPR012291">
    <property type="entry name" value="CBM2_carb-bd_dom_sf"/>
</dbReference>
<dbReference type="PROSITE" id="PS51173">
    <property type="entry name" value="CBM2"/>
    <property type="match status" value="1"/>
</dbReference>
<dbReference type="SMART" id="SM00813">
    <property type="entry name" value="Alpha-L-AF_C"/>
    <property type="match status" value="1"/>
</dbReference>
<evidence type="ECO:0000256" key="2">
    <source>
        <dbReference type="ARBA" id="ARBA00007186"/>
    </source>
</evidence>
<evidence type="ECO:0000256" key="5">
    <source>
        <dbReference type="ARBA" id="ARBA00022801"/>
    </source>
</evidence>
<dbReference type="InterPro" id="IPR010720">
    <property type="entry name" value="Alpha-L-AF_C"/>
</dbReference>
<sequence>MRPSRIPRAGVASLAAAAMALVGLSPSAGADPIESTETNTNADARIDVDLSDSKSISERLYGLFYEDINHAADGGLYAELVQNRSFEFSPADNASYHPLTAWSVDGDASVQDQGGLNGANPSFLRLGAGGSASNAGYNTGIAVEAGRTYDFSVWARADRSASLTVAVTDAGGNPVAAPAEVRAVNGDWQKYEVAVAAEETTADGRLTVTANGAADLDVVSLFPRDTFMGRENGLRSDLAGMIADLEPSFLRFPGGCIVNTGSYDRDSRERAYNWKDTVGPVEERLVNHNFWGYNQSYGLGYYEYFQFAEDLGAEAIPVVPVGVTGCGDSPEITDPDQLQTWVDDTLDLIEFANGPADSEWGSVRAEMGHPEPFGMEYIGLGNEEYKEQFYANYPAFHDAVREAHPEIRIIANSGTDDEGAVFDRSWEFAREQGADLVDEHYYNSPEWFLSNNDRYDDYDREGPHVFIGEYASQSNTWRSGLAEASYLTGVERNGDVIDLASYAPLLSNIDYIDWTPDMIWFDNDEAVGSVNYEVQKLFAANAGDEAAASTLTADGGTAAPDIRGGVGLGTWNTAATYDNVKVTGADGATLLEDDFTEGADQWTPTGPDGEPVGDWSVVDGAYTQSAIVENARSTAGSADWSNYTIELDATKQSGDEGFLVMFGVEGSDDFYWWNLGGWGNTTSAVEVGSGGSKSTLVEHDTTVEDGRTYHLELRVEGRTITGLVDGEEAFSFEHELTVEPLYQVVTRDSATGDAVLKVVNARDTAMTTDVELTGADLASTGSVTTLECAESCDNVLGEEPVLQPVEETSSDLGNSFSYEFAPHSVTFIRLHEEGAGGAAVECSVDYEVVSRDGRDFTAHVTMENESSAPMRDWELTWDAKGVTGVRESWGADVSRDGKTLKAVSEGRHASLGGGESLRVAVSGTGNPEKARDFRVNGSRCA</sequence>
<dbReference type="SMART" id="SM00637">
    <property type="entry name" value="CBD_II"/>
    <property type="match status" value="1"/>
</dbReference>
<evidence type="ECO:0000313" key="9">
    <source>
        <dbReference type="Proteomes" id="UP001595823"/>
    </source>
</evidence>
<evidence type="ECO:0000256" key="4">
    <source>
        <dbReference type="ARBA" id="ARBA00022729"/>
    </source>
</evidence>
<gene>
    <name evidence="8" type="ORF">ACFPET_09615</name>
</gene>
<dbReference type="SUPFAM" id="SSF49785">
    <property type="entry name" value="Galactose-binding domain-like"/>
    <property type="match status" value="1"/>
</dbReference>
<dbReference type="InterPro" id="IPR003305">
    <property type="entry name" value="CenC_carb-bd"/>
</dbReference>
<dbReference type="PANTHER" id="PTHR31776:SF26">
    <property type="entry name" value="SECRETED ARABINOSIDASE"/>
    <property type="match status" value="1"/>
</dbReference>
<protein>
    <recommendedName>
        <fullName evidence="3">non-reducing end alpha-L-arabinofuranosidase</fullName>
        <ecNumber evidence="3">3.2.1.55</ecNumber>
    </recommendedName>
</protein>
<evidence type="ECO:0000256" key="3">
    <source>
        <dbReference type="ARBA" id="ARBA00012670"/>
    </source>
</evidence>
<dbReference type="Pfam" id="PF06964">
    <property type="entry name" value="Alpha-L-AF_C"/>
    <property type="match status" value="1"/>
</dbReference>
<dbReference type="InterPro" id="IPR001919">
    <property type="entry name" value="CBD2"/>
</dbReference>
<keyword evidence="9" id="KW-1185">Reference proteome</keyword>
<comment type="caution">
    <text evidence="8">The sequence shown here is derived from an EMBL/GenBank/DDBJ whole genome shotgun (WGS) entry which is preliminary data.</text>
</comment>
<dbReference type="Gene3D" id="2.60.40.290">
    <property type="match status" value="1"/>
</dbReference>
<proteinExistence type="inferred from homology"/>
<organism evidence="8 9">
    <name type="scientific">Salininema proteolyticum</name>
    <dbReference type="NCBI Taxonomy" id="1607685"/>
    <lineage>
        <taxon>Bacteria</taxon>
        <taxon>Bacillati</taxon>
        <taxon>Actinomycetota</taxon>
        <taxon>Actinomycetes</taxon>
        <taxon>Glycomycetales</taxon>
        <taxon>Glycomycetaceae</taxon>
        <taxon>Salininema</taxon>
    </lineage>
</organism>
<dbReference type="SUPFAM" id="SSF49899">
    <property type="entry name" value="Concanavalin A-like lectins/glucanases"/>
    <property type="match status" value="1"/>
</dbReference>